<organism evidence="1 2">
    <name type="scientific">Gluconacetobacter aggeris</name>
    <dbReference type="NCBI Taxonomy" id="1286186"/>
    <lineage>
        <taxon>Bacteria</taxon>
        <taxon>Pseudomonadati</taxon>
        <taxon>Pseudomonadota</taxon>
        <taxon>Alphaproteobacteria</taxon>
        <taxon>Acetobacterales</taxon>
        <taxon>Acetobacteraceae</taxon>
        <taxon>Gluconacetobacter</taxon>
    </lineage>
</organism>
<proteinExistence type="predicted"/>
<reference evidence="1 2" key="1">
    <citation type="submission" date="2020-04" db="EMBL/GenBank/DDBJ databases">
        <title>Description of novel Gluconacetobacter.</title>
        <authorList>
            <person name="Sombolestani A."/>
        </authorList>
    </citation>
    <scope>NUCLEOTIDE SEQUENCE [LARGE SCALE GENOMIC DNA]</scope>
    <source>
        <strain evidence="1 2">LMG 27801</strain>
    </source>
</reference>
<dbReference type="AlphaFoldDB" id="A0A7W4ISJ3"/>
<keyword evidence="2" id="KW-1185">Reference proteome</keyword>
<dbReference type="Pfam" id="PF11010">
    <property type="entry name" value="DUF2848"/>
    <property type="match status" value="1"/>
</dbReference>
<sequence>MELQLSIDSTISTVIIAGWAGRDREDVEHHIRELAALGVAPPSATPLFYRVSVDRVTQQEMITVVGENTSGEAEPILVRTEDGLFVGVGSDHTDRTCENFSVALSKQVCPKIVGRRFWRYEDVIDHWDDLVLRSYRHVGTERILYQEGALSSLIRPERLMEQGPATAPSDRRLATGALMFCGTTPAIGGIVPSEGLTVSLSDPVSGRTLTHAYRVNCLPAVA</sequence>
<evidence type="ECO:0000313" key="1">
    <source>
        <dbReference type="EMBL" id="MBB2168275.1"/>
    </source>
</evidence>
<comment type="caution">
    <text evidence="1">The sequence shown here is derived from an EMBL/GenBank/DDBJ whole genome shotgun (WGS) entry which is preliminary data.</text>
</comment>
<evidence type="ECO:0000313" key="2">
    <source>
        <dbReference type="Proteomes" id="UP000559860"/>
    </source>
</evidence>
<dbReference type="RefSeq" id="WP_182985856.1">
    <property type="nucleotide sequence ID" value="NZ_JABEQD010000004.1"/>
</dbReference>
<protein>
    <submittedName>
        <fullName evidence="1">DUF2848 domain-containing protein</fullName>
    </submittedName>
</protein>
<name>A0A7W4ISJ3_9PROT</name>
<gene>
    <name evidence="1" type="ORF">HLH36_07895</name>
</gene>
<dbReference type="Proteomes" id="UP000559860">
    <property type="component" value="Unassembled WGS sequence"/>
</dbReference>
<dbReference type="InterPro" id="IPR021269">
    <property type="entry name" value="DUF2848"/>
</dbReference>
<dbReference type="EMBL" id="JABEQD010000004">
    <property type="protein sequence ID" value="MBB2168275.1"/>
    <property type="molecule type" value="Genomic_DNA"/>
</dbReference>
<accession>A0A7W4ISJ3</accession>